<dbReference type="NCBIfam" id="TIGR02170">
    <property type="entry name" value="thyX"/>
    <property type="match status" value="1"/>
</dbReference>
<dbReference type="Pfam" id="PF02511">
    <property type="entry name" value="Thy1"/>
    <property type="match status" value="1"/>
</dbReference>
<dbReference type="EMBL" id="MFNE01000003">
    <property type="protein sequence ID" value="OGG97185.1"/>
    <property type="molecule type" value="Genomic_DNA"/>
</dbReference>
<reference evidence="2 3" key="1">
    <citation type="journal article" date="2016" name="Nat. Commun.">
        <title>Thousands of microbial genomes shed light on interconnected biogeochemical processes in an aquifer system.</title>
        <authorList>
            <person name="Anantharaman K."/>
            <person name="Brown C.T."/>
            <person name="Hug L.A."/>
            <person name="Sharon I."/>
            <person name="Castelle C.J."/>
            <person name="Probst A.J."/>
            <person name="Thomas B.C."/>
            <person name="Singh A."/>
            <person name="Wilkins M.J."/>
            <person name="Karaoz U."/>
            <person name="Brodie E.L."/>
            <person name="Williams K.H."/>
            <person name="Hubbard S.S."/>
            <person name="Banfield J.F."/>
        </authorList>
    </citation>
    <scope>NUCLEOTIDE SEQUENCE [LARGE SCALE GENOMIC DNA]</scope>
</reference>
<evidence type="ECO:0000256" key="1">
    <source>
        <dbReference type="NCBIfam" id="TIGR02170"/>
    </source>
</evidence>
<dbReference type="PANTHER" id="PTHR34934:SF1">
    <property type="entry name" value="FLAVIN-DEPENDENT THYMIDYLATE SYNTHASE"/>
    <property type="match status" value="1"/>
</dbReference>
<name>A0A1F6GGF8_9PROT</name>
<dbReference type="GO" id="GO:0070402">
    <property type="term" value="F:NADPH binding"/>
    <property type="evidence" value="ECO:0007669"/>
    <property type="project" value="TreeGrafter"/>
</dbReference>
<dbReference type="GO" id="GO:0006231">
    <property type="term" value="P:dTMP biosynthetic process"/>
    <property type="evidence" value="ECO:0007669"/>
    <property type="project" value="UniProtKB-UniRule"/>
</dbReference>
<dbReference type="GO" id="GO:0004799">
    <property type="term" value="F:thymidylate synthase activity"/>
    <property type="evidence" value="ECO:0007669"/>
    <property type="project" value="TreeGrafter"/>
</dbReference>
<sequence length="267" mass="30903">MAKKAPSQIKVELLGATEDPLAVIYSAFRICYSKDDAHETWEKIRSGAISRKQMEGFLADKLGTGHTSPLRQVQFVFVVDGLSRACTAQFNRHHIGIEREEMSQRYVNFHKGIKAFVTPPSFKERPEVLARWETLQKDILSFYDFCTESGIRQEDARFALPMGTVSREQFSMGFQAMQQFLDVRMCERAQWEIREMAWQIYGLMKKAYPQFAKRLGIKCWENRGLACDEDIAAFEACKWSRSRPHKDQLTALWKASRKSTDLEDQPI</sequence>
<evidence type="ECO:0000313" key="3">
    <source>
        <dbReference type="Proteomes" id="UP000178449"/>
    </source>
</evidence>
<organism evidence="2 3">
    <name type="scientific">Candidatus Lambdaproteobacteria bacterium RIFOXYD2_FULL_50_16</name>
    <dbReference type="NCBI Taxonomy" id="1817772"/>
    <lineage>
        <taxon>Bacteria</taxon>
        <taxon>Pseudomonadati</taxon>
        <taxon>Pseudomonadota</taxon>
        <taxon>Candidatus Lambdaproteobacteria</taxon>
    </lineage>
</organism>
<accession>A0A1F6GGF8</accession>
<dbReference type="Proteomes" id="UP000178449">
    <property type="component" value="Unassembled WGS sequence"/>
</dbReference>
<dbReference type="AlphaFoldDB" id="A0A1F6GGF8"/>
<comment type="caution">
    <text evidence="2">The sequence shown here is derived from an EMBL/GenBank/DDBJ whole genome shotgun (WGS) entry which is preliminary data.</text>
</comment>
<protein>
    <recommendedName>
        <fullName evidence="1">FAD-dependent thymidylate synthase</fullName>
        <ecNumber evidence="1">2.1.1.148</ecNumber>
    </recommendedName>
</protein>
<dbReference type="SUPFAM" id="SSF69796">
    <property type="entry name" value="Thymidylate synthase-complementing protein Thy1"/>
    <property type="match status" value="1"/>
</dbReference>
<dbReference type="GO" id="GO:0050797">
    <property type="term" value="F:thymidylate synthase (FAD) activity"/>
    <property type="evidence" value="ECO:0007669"/>
    <property type="project" value="UniProtKB-UniRule"/>
</dbReference>
<dbReference type="InterPro" id="IPR036098">
    <property type="entry name" value="Thymidylate_synthase_ThyX_sf"/>
</dbReference>
<gene>
    <name evidence="2" type="ORF">A2527_10235</name>
</gene>
<dbReference type="PANTHER" id="PTHR34934">
    <property type="entry name" value="FLAVIN-DEPENDENT THYMIDYLATE SYNTHASE"/>
    <property type="match status" value="1"/>
</dbReference>
<dbReference type="CDD" id="cd20175">
    <property type="entry name" value="ThyX"/>
    <property type="match status" value="1"/>
</dbReference>
<evidence type="ECO:0000313" key="2">
    <source>
        <dbReference type="EMBL" id="OGG97185.1"/>
    </source>
</evidence>
<dbReference type="Gene3D" id="3.30.1360.170">
    <property type="match status" value="1"/>
</dbReference>
<dbReference type="STRING" id="1817772.A2527_10235"/>
<dbReference type="GO" id="GO:0050660">
    <property type="term" value="F:flavin adenine dinucleotide binding"/>
    <property type="evidence" value="ECO:0007669"/>
    <property type="project" value="UniProtKB-UniRule"/>
</dbReference>
<dbReference type="EC" id="2.1.1.148" evidence="1"/>
<proteinExistence type="predicted"/>
<dbReference type="PROSITE" id="PS51331">
    <property type="entry name" value="THYX"/>
    <property type="match status" value="1"/>
</dbReference>
<dbReference type="InterPro" id="IPR003669">
    <property type="entry name" value="Thymidylate_synthase_ThyX"/>
</dbReference>